<evidence type="ECO:0000313" key="1">
    <source>
        <dbReference type="EMBL" id="SCB77183.1"/>
    </source>
</evidence>
<keyword evidence="2" id="KW-1185">Reference proteome</keyword>
<protein>
    <submittedName>
        <fullName evidence="1">Uncharacterized protein</fullName>
    </submittedName>
</protein>
<dbReference type="EMBL" id="FMAU01000001">
    <property type="protein sequence ID" value="SCB77183.1"/>
    <property type="molecule type" value="Genomic_DNA"/>
</dbReference>
<dbReference type="Proteomes" id="UP000181997">
    <property type="component" value="Unassembled WGS sequence"/>
</dbReference>
<dbReference type="AlphaFoldDB" id="A0A0V8HPU9"/>
<sequence>MFFSNSFIIVEIKNFNAEKHLKDHSFFEDNGNKNFSRKFFSINFYNNSCMGEVHYTNSFEYGKMNVINFIRKFNYFFLFTSSVQHIKYFKRIMNHLSKGELKYHIPKIPLKNNNEDFTNIENFNISQFDNVYGIVGTLNTNEHAYLIKIYSNGLVTFPLTNNFEIIEDVIKLSIQIVTRYE</sequence>
<proteinExistence type="predicted"/>
<reference evidence="2" key="1">
    <citation type="submission" date="2016-08" db="EMBL/GenBank/DDBJ databases">
        <authorList>
            <person name="Varghese N."/>
            <person name="Submissions Spin"/>
        </authorList>
    </citation>
    <scope>NUCLEOTIDE SEQUENCE [LARGE SCALE GENOMIC DNA]</scope>
    <source>
        <strain evidence="2">SGD-1123</strain>
    </source>
</reference>
<name>A0A0V8HPU9_9BACI</name>
<gene>
    <name evidence="1" type="ORF">GA0061094_0401</name>
</gene>
<organism evidence="1 2">
    <name type="scientific">[Bacillus] enclensis</name>
    <dbReference type="NCBI Taxonomy" id="1402860"/>
    <lineage>
        <taxon>Bacteria</taxon>
        <taxon>Bacillati</taxon>
        <taxon>Bacillota</taxon>
        <taxon>Bacilli</taxon>
        <taxon>Bacillales</taxon>
        <taxon>Bacillaceae</taxon>
        <taxon>Rossellomorea</taxon>
    </lineage>
</organism>
<dbReference type="RefSeq" id="WP_058297300.1">
    <property type="nucleotide sequence ID" value="NZ_FMAU01000001.1"/>
</dbReference>
<dbReference type="OrthoDB" id="2973103at2"/>
<accession>A0A0V8HPU9</accession>
<evidence type="ECO:0000313" key="2">
    <source>
        <dbReference type="Proteomes" id="UP000181997"/>
    </source>
</evidence>